<reference evidence="2 3" key="1">
    <citation type="submission" date="2016-10" db="EMBL/GenBank/DDBJ databases">
        <authorList>
            <person name="Varghese N."/>
            <person name="Submissions S."/>
        </authorList>
    </citation>
    <scope>NUCLEOTIDE SEQUENCE [LARGE SCALE GENOMIC DNA]</scope>
    <source>
        <strain evidence="2 3">DSM 18839</strain>
    </source>
</reference>
<comment type="caution">
    <text evidence="2">The sequence shown here is derived from an EMBL/GenBank/DDBJ whole genome shotgun (WGS) entry which is preliminary data.</text>
</comment>
<proteinExistence type="predicted"/>
<dbReference type="OrthoDB" id="7473595at2"/>
<sequence>MSPEAIRLFLRAQGRQWPVRSLKEASEQYCAVRDRLGFGASQMPPVVLVDQHGTQRFYISYNGRVWHGHHHDHTPGRTPAYDNAPPPLTNTP</sequence>
<evidence type="ECO:0000313" key="2">
    <source>
        <dbReference type="EMBL" id="SDG53979.1"/>
    </source>
</evidence>
<dbReference type="AlphaFoldDB" id="A0A8G2BPG2"/>
<name>A0A8G2BPG2_9PROT</name>
<accession>A0A8G2BPG2</accession>
<evidence type="ECO:0000256" key="1">
    <source>
        <dbReference type="SAM" id="MobiDB-lite"/>
    </source>
</evidence>
<dbReference type="EMBL" id="FNBW01000021">
    <property type="protein sequence ID" value="SDG53979.1"/>
    <property type="molecule type" value="Genomic_DNA"/>
</dbReference>
<organism evidence="2 3">
    <name type="scientific">Thalassobaculum litoreum DSM 18839</name>
    <dbReference type="NCBI Taxonomy" id="1123362"/>
    <lineage>
        <taxon>Bacteria</taxon>
        <taxon>Pseudomonadati</taxon>
        <taxon>Pseudomonadota</taxon>
        <taxon>Alphaproteobacteria</taxon>
        <taxon>Rhodospirillales</taxon>
        <taxon>Thalassobaculaceae</taxon>
        <taxon>Thalassobaculum</taxon>
    </lineage>
</organism>
<dbReference type="RefSeq" id="WP_139189452.1">
    <property type="nucleotide sequence ID" value="NZ_FNBW01000021.1"/>
</dbReference>
<dbReference type="Proteomes" id="UP000198615">
    <property type="component" value="Unassembled WGS sequence"/>
</dbReference>
<gene>
    <name evidence="2" type="ORF">SAMN05660686_04766</name>
</gene>
<protein>
    <submittedName>
        <fullName evidence="2">Uncharacterized protein</fullName>
    </submittedName>
</protein>
<evidence type="ECO:0000313" key="3">
    <source>
        <dbReference type="Proteomes" id="UP000198615"/>
    </source>
</evidence>
<feature type="region of interest" description="Disordered" evidence="1">
    <location>
        <begin position="68"/>
        <end position="92"/>
    </location>
</feature>
<keyword evidence="3" id="KW-1185">Reference proteome</keyword>